<evidence type="ECO:0000313" key="2">
    <source>
        <dbReference type="EMBL" id="KAJ7979151.1"/>
    </source>
</evidence>
<feature type="transmembrane region" description="Helical" evidence="1">
    <location>
        <begin position="97"/>
        <end position="113"/>
    </location>
</feature>
<dbReference type="Proteomes" id="UP001163823">
    <property type="component" value="Chromosome 2"/>
</dbReference>
<evidence type="ECO:0000256" key="1">
    <source>
        <dbReference type="SAM" id="Phobius"/>
    </source>
</evidence>
<dbReference type="KEGG" id="qsa:O6P43_002580"/>
<comment type="caution">
    <text evidence="2">The sequence shown here is derived from an EMBL/GenBank/DDBJ whole genome shotgun (WGS) entry which is preliminary data.</text>
</comment>
<reference evidence="2" key="1">
    <citation type="journal article" date="2023" name="Science">
        <title>Elucidation of the pathway for biosynthesis of saponin adjuvants from the soapbark tree.</title>
        <authorList>
            <person name="Reed J."/>
            <person name="Orme A."/>
            <person name="El-Demerdash A."/>
            <person name="Owen C."/>
            <person name="Martin L.B.B."/>
            <person name="Misra R.C."/>
            <person name="Kikuchi S."/>
            <person name="Rejzek M."/>
            <person name="Martin A.C."/>
            <person name="Harkess A."/>
            <person name="Leebens-Mack J."/>
            <person name="Louveau T."/>
            <person name="Stephenson M.J."/>
            <person name="Osbourn A."/>
        </authorList>
    </citation>
    <scope>NUCLEOTIDE SEQUENCE</scope>
    <source>
        <strain evidence="2">S10</strain>
    </source>
</reference>
<proteinExistence type="predicted"/>
<dbReference type="EMBL" id="JARAOO010000002">
    <property type="protein sequence ID" value="KAJ7979151.1"/>
    <property type="molecule type" value="Genomic_DNA"/>
</dbReference>
<keyword evidence="1" id="KW-1133">Transmembrane helix</keyword>
<protein>
    <submittedName>
        <fullName evidence="2">Uncharacterized protein</fullName>
    </submittedName>
</protein>
<evidence type="ECO:0000313" key="3">
    <source>
        <dbReference type="Proteomes" id="UP001163823"/>
    </source>
</evidence>
<dbReference type="AlphaFoldDB" id="A0AAD7QCU7"/>
<name>A0AAD7QCU7_QUISA</name>
<sequence>MSRSMYVATRMVHRLFFVLTREPKRRHLLPTILDFDPGILPLSNWNQPPHHCIALEQLSGRGPVTLARYICLSQRQFLRFAIINSDWGLGFILRSRYFHLFSLMSACCFWIGYCYCNWCCQFVKINFCGQVF</sequence>
<keyword evidence="1" id="KW-0812">Transmembrane</keyword>
<accession>A0AAD7QCU7</accession>
<keyword evidence="3" id="KW-1185">Reference proteome</keyword>
<gene>
    <name evidence="2" type="ORF">O6P43_002580</name>
</gene>
<keyword evidence="1" id="KW-0472">Membrane</keyword>
<organism evidence="2 3">
    <name type="scientific">Quillaja saponaria</name>
    <name type="common">Soap bark tree</name>
    <dbReference type="NCBI Taxonomy" id="32244"/>
    <lineage>
        <taxon>Eukaryota</taxon>
        <taxon>Viridiplantae</taxon>
        <taxon>Streptophyta</taxon>
        <taxon>Embryophyta</taxon>
        <taxon>Tracheophyta</taxon>
        <taxon>Spermatophyta</taxon>
        <taxon>Magnoliopsida</taxon>
        <taxon>eudicotyledons</taxon>
        <taxon>Gunneridae</taxon>
        <taxon>Pentapetalae</taxon>
        <taxon>rosids</taxon>
        <taxon>fabids</taxon>
        <taxon>Fabales</taxon>
        <taxon>Quillajaceae</taxon>
        <taxon>Quillaja</taxon>
    </lineage>
</organism>